<accession>A0A8H3F9G5</accession>
<dbReference type="GO" id="GO:0032259">
    <property type="term" value="P:methylation"/>
    <property type="evidence" value="ECO:0007669"/>
    <property type="project" value="UniProtKB-KW"/>
</dbReference>
<evidence type="ECO:0000256" key="1">
    <source>
        <dbReference type="ARBA" id="ARBA00022603"/>
    </source>
</evidence>
<reference evidence="5" key="1">
    <citation type="submission" date="2021-03" db="EMBL/GenBank/DDBJ databases">
        <authorList>
            <person name="Tagirdzhanova G."/>
        </authorList>
    </citation>
    <scope>NUCLEOTIDE SEQUENCE</scope>
</reference>
<gene>
    <name evidence="5" type="ORF">ALECFALPRED_010812</name>
</gene>
<dbReference type="InterPro" id="IPR002935">
    <property type="entry name" value="SAM_O-MeTrfase"/>
</dbReference>
<organism evidence="5 6">
    <name type="scientific">Alectoria fallacina</name>
    <dbReference type="NCBI Taxonomy" id="1903189"/>
    <lineage>
        <taxon>Eukaryota</taxon>
        <taxon>Fungi</taxon>
        <taxon>Dikarya</taxon>
        <taxon>Ascomycota</taxon>
        <taxon>Pezizomycotina</taxon>
        <taxon>Lecanoromycetes</taxon>
        <taxon>OSLEUM clade</taxon>
        <taxon>Lecanoromycetidae</taxon>
        <taxon>Lecanorales</taxon>
        <taxon>Lecanorineae</taxon>
        <taxon>Parmeliaceae</taxon>
        <taxon>Alectoria</taxon>
    </lineage>
</organism>
<keyword evidence="2" id="KW-0808">Transferase</keyword>
<comment type="caution">
    <text evidence="5">The sequence shown here is derived from an EMBL/GenBank/DDBJ whole genome shotgun (WGS) entry which is preliminary data.</text>
</comment>
<dbReference type="PANTHER" id="PTHR10509:SF14">
    <property type="entry name" value="CAFFEOYL-COA O-METHYLTRANSFERASE 3-RELATED"/>
    <property type="match status" value="1"/>
</dbReference>
<evidence type="ECO:0000256" key="3">
    <source>
        <dbReference type="ARBA" id="ARBA00022691"/>
    </source>
</evidence>
<evidence type="ECO:0008006" key="7">
    <source>
        <dbReference type="Google" id="ProtNLM"/>
    </source>
</evidence>
<dbReference type="InterPro" id="IPR029063">
    <property type="entry name" value="SAM-dependent_MTases_sf"/>
</dbReference>
<evidence type="ECO:0000256" key="4">
    <source>
        <dbReference type="ARBA" id="ARBA00023453"/>
    </source>
</evidence>
<keyword evidence="3" id="KW-0949">S-adenosyl-L-methionine</keyword>
<dbReference type="GO" id="GO:0008171">
    <property type="term" value="F:O-methyltransferase activity"/>
    <property type="evidence" value="ECO:0007669"/>
    <property type="project" value="InterPro"/>
</dbReference>
<evidence type="ECO:0000313" key="5">
    <source>
        <dbReference type="EMBL" id="CAF9916656.1"/>
    </source>
</evidence>
<proteinExistence type="inferred from homology"/>
<dbReference type="SUPFAM" id="SSF53335">
    <property type="entry name" value="S-adenosyl-L-methionine-dependent methyltransferases"/>
    <property type="match status" value="1"/>
</dbReference>
<evidence type="ECO:0000256" key="2">
    <source>
        <dbReference type="ARBA" id="ARBA00022679"/>
    </source>
</evidence>
<dbReference type="Gene3D" id="3.40.50.150">
    <property type="entry name" value="Vaccinia Virus protein VP39"/>
    <property type="match status" value="1"/>
</dbReference>
<dbReference type="EMBL" id="CAJPDR010000092">
    <property type="protein sequence ID" value="CAF9916656.1"/>
    <property type="molecule type" value="Genomic_DNA"/>
</dbReference>
<dbReference type="AlphaFoldDB" id="A0A8H3F9G5"/>
<name>A0A8H3F9G5_9LECA</name>
<sequence>MPAPTTTQKTTTSRGDYEIDTRWISIDAYTMSHLHPSTRPNHAALAHTLQLCDEQSLPNIACPSPHGKFFALQCRMLGVTHALEVGTLGGYTAIWLATENPALRITTVEANPRHAAVARDNIRAAGVADRVDVVLGAGLDVLPRLLDEIRGGTRERFGFTFIDADKLNNYNYFDLAVQMSGPRACICVDNIVSKGKLAMEGEAAGNEMVRGARECVERVGKDERVEGTVLQTVGEKDYDGFLMAVVK</sequence>
<evidence type="ECO:0000313" key="6">
    <source>
        <dbReference type="Proteomes" id="UP000664203"/>
    </source>
</evidence>
<dbReference type="PROSITE" id="PS51682">
    <property type="entry name" value="SAM_OMT_I"/>
    <property type="match status" value="1"/>
</dbReference>
<dbReference type="GO" id="GO:0008757">
    <property type="term" value="F:S-adenosylmethionine-dependent methyltransferase activity"/>
    <property type="evidence" value="ECO:0007669"/>
    <property type="project" value="TreeGrafter"/>
</dbReference>
<protein>
    <recommendedName>
        <fullName evidence="7">O-methyltransferas-like protein family 3</fullName>
    </recommendedName>
</protein>
<dbReference type="Proteomes" id="UP000664203">
    <property type="component" value="Unassembled WGS sequence"/>
</dbReference>
<dbReference type="InterPro" id="IPR050362">
    <property type="entry name" value="Cation-dep_OMT"/>
</dbReference>
<keyword evidence="6" id="KW-1185">Reference proteome</keyword>
<dbReference type="PANTHER" id="PTHR10509">
    <property type="entry name" value="O-METHYLTRANSFERASE-RELATED"/>
    <property type="match status" value="1"/>
</dbReference>
<keyword evidence="1" id="KW-0489">Methyltransferase</keyword>
<dbReference type="Pfam" id="PF01596">
    <property type="entry name" value="Methyltransf_3"/>
    <property type="match status" value="1"/>
</dbReference>
<comment type="similarity">
    <text evidence="4">Belongs to the class I-like SAM-binding methyltransferase superfamily. Cation-dependent O-methyltransferase family.</text>
</comment>
<dbReference type="OrthoDB" id="10251242at2759"/>